<dbReference type="OrthoDB" id="4817850at2759"/>
<protein>
    <submittedName>
        <fullName evidence="2">Uncharacterized protein</fullName>
    </submittedName>
</protein>
<organism evidence="2 3">
    <name type="scientific">Helicocarpus griseus UAMH5409</name>
    <dbReference type="NCBI Taxonomy" id="1447875"/>
    <lineage>
        <taxon>Eukaryota</taxon>
        <taxon>Fungi</taxon>
        <taxon>Dikarya</taxon>
        <taxon>Ascomycota</taxon>
        <taxon>Pezizomycotina</taxon>
        <taxon>Eurotiomycetes</taxon>
        <taxon>Eurotiomycetidae</taxon>
        <taxon>Onygenales</taxon>
        <taxon>Ajellomycetaceae</taxon>
        <taxon>Helicocarpus</taxon>
    </lineage>
</organism>
<evidence type="ECO:0000313" key="2">
    <source>
        <dbReference type="EMBL" id="PGH17947.1"/>
    </source>
</evidence>
<feature type="signal peptide" evidence="1">
    <location>
        <begin position="1"/>
        <end position="22"/>
    </location>
</feature>
<name>A0A2B7YBG8_9EURO</name>
<accession>A0A2B7YBG8</accession>
<dbReference type="AlphaFoldDB" id="A0A2B7YBG8"/>
<sequence length="144" mass="15723">MRISFLLSASLTILGLVQDGLAIPTSPPVHSLDGQGVYVESDKVSRPYKFPRVRKCWHDYFAVEASKWKRPWVKSSGNIYCTDTQWCGAAYLNGTQVCQSRTETVSASMGLKIDATVAKGLVPGVCAGVEFSFSIEESECYSAS</sequence>
<proteinExistence type="predicted"/>
<evidence type="ECO:0000256" key="1">
    <source>
        <dbReference type="SAM" id="SignalP"/>
    </source>
</evidence>
<keyword evidence="3" id="KW-1185">Reference proteome</keyword>
<reference evidence="2 3" key="1">
    <citation type="submission" date="2017-10" db="EMBL/GenBank/DDBJ databases">
        <title>Comparative genomics in systemic dimorphic fungi from Ajellomycetaceae.</title>
        <authorList>
            <person name="Munoz J.F."/>
            <person name="Mcewen J.G."/>
            <person name="Clay O.K."/>
            <person name="Cuomo C.A."/>
        </authorList>
    </citation>
    <scope>NUCLEOTIDE SEQUENCE [LARGE SCALE GENOMIC DNA]</scope>
    <source>
        <strain evidence="2 3">UAMH5409</strain>
    </source>
</reference>
<keyword evidence="1" id="KW-0732">Signal</keyword>
<feature type="chain" id="PRO_5012518780" evidence="1">
    <location>
        <begin position="23"/>
        <end position="144"/>
    </location>
</feature>
<gene>
    <name evidence="2" type="ORF">AJ79_00846</name>
</gene>
<evidence type="ECO:0000313" key="3">
    <source>
        <dbReference type="Proteomes" id="UP000223968"/>
    </source>
</evidence>
<comment type="caution">
    <text evidence="2">The sequence shown here is derived from an EMBL/GenBank/DDBJ whole genome shotgun (WGS) entry which is preliminary data.</text>
</comment>
<dbReference type="Proteomes" id="UP000223968">
    <property type="component" value="Unassembled WGS sequence"/>
</dbReference>
<dbReference type="EMBL" id="PDNB01000007">
    <property type="protein sequence ID" value="PGH17947.1"/>
    <property type="molecule type" value="Genomic_DNA"/>
</dbReference>